<dbReference type="InterPro" id="IPR051081">
    <property type="entry name" value="HTH_MetalResp_TranReg"/>
</dbReference>
<reference evidence="5 6" key="1">
    <citation type="journal article" date="2014" name="PLoS ONE">
        <title>The first complete genome sequence of the class fimbriimonadia in the phylum armatimonadetes.</title>
        <authorList>
            <person name="Hu Z.Y."/>
            <person name="Wang Y.Z."/>
            <person name="Im W.T."/>
            <person name="Wang S.Y."/>
            <person name="Zhao G.P."/>
            <person name="Zheng H.J."/>
            <person name="Quan Z.X."/>
        </authorList>
    </citation>
    <scope>NUCLEOTIDE SEQUENCE [LARGE SCALE GENOMIC DNA]</scope>
    <source>
        <strain evidence="5">Gsoil 348</strain>
    </source>
</reference>
<sequence>MARMTVENRARIFAALADPTRLKLVEMLAQEEELCGIHIAQRAGISMALLSHHWKVLADAGLVVRERRGQRQYCRVDRDILAEAFEHVWPQRRIRSSLFGQVR</sequence>
<dbReference type="PANTHER" id="PTHR33154">
    <property type="entry name" value="TRANSCRIPTIONAL REGULATOR, ARSR FAMILY"/>
    <property type="match status" value="1"/>
</dbReference>
<dbReference type="GO" id="GO:0003677">
    <property type="term" value="F:DNA binding"/>
    <property type="evidence" value="ECO:0007669"/>
    <property type="project" value="UniProtKB-KW"/>
</dbReference>
<feature type="domain" description="HTH arsR-type" evidence="4">
    <location>
        <begin position="1"/>
        <end position="96"/>
    </location>
</feature>
<dbReference type="CDD" id="cd00090">
    <property type="entry name" value="HTH_ARSR"/>
    <property type="match status" value="1"/>
</dbReference>
<dbReference type="SUPFAM" id="SSF46785">
    <property type="entry name" value="Winged helix' DNA-binding domain"/>
    <property type="match status" value="1"/>
</dbReference>
<evidence type="ECO:0000256" key="2">
    <source>
        <dbReference type="ARBA" id="ARBA00023125"/>
    </source>
</evidence>
<dbReference type="PRINTS" id="PR00778">
    <property type="entry name" value="HTHARSR"/>
</dbReference>
<dbReference type="OrthoDB" id="9798835at2"/>
<keyword evidence="6" id="KW-1185">Reference proteome</keyword>
<dbReference type="InterPro" id="IPR036388">
    <property type="entry name" value="WH-like_DNA-bd_sf"/>
</dbReference>
<dbReference type="STRING" id="661478.OP10G_0545"/>
<proteinExistence type="predicted"/>
<accession>A0A068NJZ4</accession>
<name>A0A068NJZ4_FIMGI</name>
<dbReference type="InterPro" id="IPR001845">
    <property type="entry name" value="HTH_ArsR_DNA-bd_dom"/>
</dbReference>
<dbReference type="InterPro" id="IPR036390">
    <property type="entry name" value="WH_DNA-bd_sf"/>
</dbReference>
<keyword evidence="1" id="KW-0805">Transcription regulation</keyword>
<evidence type="ECO:0000256" key="1">
    <source>
        <dbReference type="ARBA" id="ARBA00023015"/>
    </source>
</evidence>
<keyword evidence="3" id="KW-0804">Transcription</keyword>
<dbReference type="Pfam" id="PF12840">
    <property type="entry name" value="HTH_20"/>
    <property type="match status" value="1"/>
</dbReference>
<dbReference type="PANTHER" id="PTHR33154:SF33">
    <property type="entry name" value="TRANSCRIPTIONAL REPRESSOR SDPR"/>
    <property type="match status" value="1"/>
</dbReference>
<dbReference type="Proteomes" id="UP000027982">
    <property type="component" value="Chromosome"/>
</dbReference>
<evidence type="ECO:0000259" key="4">
    <source>
        <dbReference type="PROSITE" id="PS50987"/>
    </source>
</evidence>
<dbReference type="NCBIfam" id="NF033788">
    <property type="entry name" value="HTH_metalloreg"/>
    <property type="match status" value="1"/>
</dbReference>
<dbReference type="eggNOG" id="COG0640">
    <property type="taxonomic scope" value="Bacteria"/>
</dbReference>
<evidence type="ECO:0000313" key="6">
    <source>
        <dbReference type="Proteomes" id="UP000027982"/>
    </source>
</evidence>
<evidence type="ECO:0000256" key="3">
    <source>
        <dbReference type="ARBA" id="ARBA00023163"/>
    </source>
</evidence>
<organism evidence="5 6">
    <name type="scientific">Fimbriimonas ginsengisoli Gsoil 348</name>
    <dbReference type="NCBI Taxonomy" id="661478"/>
    <lineage>
        <taxon>Bacteria</taxon>
        <taxon>Bacillati</taxon>
        <taxon>Armatimonadota</taxon>
        <taxon>Fimbriimonadia</taxon>
        <taxon>Fimbriimonadales</taxon>
        <taxon>Fimbriimonadaceae</taxon>
        <taxon>Fimbriimonas</taxon>
    </lineage>
</organism>
<dbReference type="KEGG" id="fgi:OP10G_0545"/>
<dbReference type="EMBL" id="CP007139">
    <property type="protein sequence ID" value="AIE83913.1"/>
    <property type="molecule type" value="Genomic_DNA"/>
</dbReference>
<dbReference type="AlphaFoldDB" id="A0A068NJZ4"/>
<gene>
    <name evidence="5" type="ORF">OP10G_0545</name>
</gene>
<dbReference type="Gene3D" id="1.10.10.10">
    <property type="entry name" value="Winged helix-like DNA-binding domain superfamily/Winged helix DNA-binding domain"/>
    <property type="match status" value="1"/>
</dbReference>
<dbReference type="SMART" id="SM00418">
    <property type="entry name" value="HTH_ARSR"/>
    <property type="match status" value="1"/>
</dbReference>
<keyword evidence="2" id="KW-0238">DNA-binding</keyword>
<dbReference type="PROSITE" id="PS50987">
    <property type="entry name" value="HTH_ARSR_2"/>
    <property type="match status" value="1"/>
</dbReference>
<dbReference type="GO" id="GO:0003700">
    <property type="term" value="F:DNA-binding transcription factor activity"/>
    <property type="evidence" value="ECO:0007669"/>
    <property type="project" value="InterPro"/>
</dbReference>
<evidence type="ECO:0000313" key="5">
    <source>
        <dbReference type="EMBL" id="AIE83913.1"/>
    </source>
</evidence>
<protein>
    <submittedName>
        <fullName evidence="5">ArsR family transcriptional regulatory protein</fullName>
    </submittedName>
</protein>
<dbReference type="HOGENOM" id="CLU_097806_3_3_0"/>
<dbReference type="InterPro" id="IPR011991">
    <property type="entry name" value="ArsR-like_HTH"/>
</dbReference>